<dbReference type="AlphaFoldDB" id="G9YGJ2"/>
<dbReference type="InterPro" id="IPR041222">
    <property type="entry name" value="PriA_3primeBD"/>
</dbReference>
<comment type="catalytic activity">
    <reaction evidence="12">
        <text>ATP + H2O = ADP + phosphate + H(+)</text>
        <dbReference type="Rhea" id="RHEA:13065"/>
        <dbReference type="ChEBI" id="CHEBI:15377"/>
        <dbReference type="ChEBI" id="CHEBI:15378"/>
        <dbReference type="ChEBI" id="CHEBI:30616"/>
        <dbReference type="ChEBI" id="CHEBI:43474"/>
        <dbReference type="ChEBI" id="CHEBI:456216"/>
        <dbReference type="EC" id="5.6.2.4"/>
    </reaction>
</comment>
<dbReference type="FunFam" id="3.40.50.300:FF:000489">
    <property type="entry name" value="Primosome assembly protein PriA"/>
    <property type="match status" value="1"/>
</dbReference>
<dbReference type="SUPFAM" id="SSF52540">
    <property type="entry name" value="P-loop containing nucleoside triphosphate hydrolases"/>
    <property type="match status" value="1"/>
</dbReference>
<keyword evidence="6 14" id="KW-0347">Helicase</keyword>
<dbReference type="InterPro" id="IPR011545">
    <property type="entry name" value="DEAD/DEAH_box_helicase_dom"/>
</dbReference>
<keyword evidence="2" id="KW-0235">DNA replication</keyword>
<keyword evidence="8" id="KW-0067">ATP-binding</keyword>
<keyword evidence="1" id="KW-0639">Primosome</keyword>
<dbReference type="PROSITE" id="PS51192">
    <property type="entry name" value="HELICASE_ATP_BIND_1"/>
    <property type="match status" value="1"/>
</dbReference>
<evidence type="ECO:0000256" key="1">
    <source>
        <dbReference type="ARBA" id="ARBA00022515"/>
    </source>
</evidence>
<dbReference type="RefSeq" id="WP_006789746.1">
    <property type="nucleotide sequence ID" value="NZ_JH417574.1"/>
</dbReference>
<evidence type="ECO:0000313" key="14">
    <source>
        <dbReference type="EMBL" id="EHM42214.1"/>
    </source>
</evidence>
<dbReference type="InterPro" id="IPR014001">
    <property type="entry name" value="Helicase_ATP-bd"/>
</dbReference>
<dbReference type="Proteomes" id="UP000005481">
    <property type="component" value="Unassembled WGS sequence"/>
</dbReference>
<evidence type="ECO:0000256" key="5">
    <source>
        <dbReference type="ARBA" id="ARBA00022801"/>
    </source>
</evidence>
<dbReference type="GO" id="GO:0005524">
    <property type="term" value="F:ATP binding"/>
    <property type="evidence" value="ECO:0007669"/>
    <property type="project" value="UniProtKB-KW"/>
</dbReference>
<keyword evidence="3" id="KW-0479">Metal-binding</keyword>
<keyword evidence="4" id="KW-0547">Nucleotide-binding</keyword>
<evidence type="ECO:0000256" key="7">
    <source>
        <dbReference type="ARBA" id="ARBA00022833"/>
    </source>
</evidence>
<reference evidence="14 15" key="1">
    <citation type="submission" date="2011-08" db="EMBL/GenBank/DDBJ databases">
        <authorList>
            <person name="Weinstock G."/>
            <person name="Sodergren E."/>
            <person name="Clifton S."/>
            <person name="Fulton L."/>
            <person name="Fulton B."/>
            <person name="Courtney L."/>
            <person name="Fronick C."/>
            <person name="Harrison M."/>
            <person name="Strong C."/>
            <person name="Farmer C."/>
            <person name="Delahaunty K."/>
            <person name="Markovic C."/>
            <person name="Hall O."/>
            <person name="Minx P."/>
            <person name="Tomlinson C."/>
            <person name="Mitreva M."/>
            <person name="Hou S."/>
            <person name="Chen J."/>
            <person name="Wollam A."/>
            <person name="Pepin K.H."/>
            <person name="Johnson M."/>
            <person name="Bhonagiri V."/>
            <person name="Zhang X."/>
            <person name="Suruliraj S."/>
            <person name="Warren W."/>
            <person name="Chinwalla A."/>
            <person name="Mardis E.R."/>
            <person name="Wilson R.K."/>
        </authorList>
    </citation>
    <scope>NUCLEOTIDE SEQUENCE [LARGE SCALE GENOMIC DNA]</scope>
    <source>
        <strain evidence="14 15">F0357</strain>
    </source>
</reference>
<dbReference type="eggNOG" id="COG1198">
    <property type="taxonomic scope" value="Bacteria"/>
</dbReference>
<evidence type="ECO:0000313" key="15">
    <source>
        <dbReference type="Proteomes" id="UP000005481"/>
    </source>
</evidence>
<dbReference type="PANTHER" id="PTHR30580">
    <property type="entry name" value="PRIMOSOMAL PROTEIN N"/>
    <property type="match status" value="1"/>
</dbReference>
<dbReference type="GO" id="GO:0006310">
    <property type="term" value="P:DNA recombination"/>
    <property type="evidence" value="ECO:0007669"/>
    <property type="project" value="TreeGrafter"/>
</dbReference>
<evidence type="ECO:0000256" key="9">
    <source>
        <dbReference type="ARBA" id="ARBA00023125"/>
    </source>
</evidence>
<dbReference type="HOGENOM" id="CLU_013353_1_2_9"/>
<dbReference type="Gene3D" id="3.40.50.300">
    <property type="entry name" value="P-loop containing nucleotide triphosphate hydrolases"/>
    <property type="match status" value="1"/>
</dbReference>
<dbReference type="SMART" id="SM00382">
    <property type="entry name" value="AAA"/>
    <property type="match status" value="1"/>
</dbReference>
<gene>
    <name evidence="14" type="ORF">HMPREF0080_00759</name>
</gene>
<comment type="caution">
    <text evidence="14">The sequence shown here is derived from an EMBL/GenBank/DDBJ whole genome shotgun (WGS) entry which is preliminary data.</text>
</comment>
<evidence type="ECO:0000256" key="10">
    <source>
        <dbReference type="ARBA" id="ARBA00023235"/>
    </source>
</evidence>
<keyword evidence="7" id="KW-0862">Zinc</keyword>
<keyword evidence="9" id="KW-0238">DNA-binding</keyword>
<evidence type="ECO:0000259" key="13">
    <source>
        <dbReference type="PROSITE" id="PS51192"/>
    </source>
</evidence>
<evidence type="ECO:0000256" key="6">
    <source>
        <dbReference type="ARBA" id="ARBA00022806"/>
    </source>
</evidence>
<evidence type="ECO:0000256" key="8">
    <source>
        <dbReference type="ARBA" id="ARBA00022840"/>
    </source>
</evidence>
<evidence type="ECO:0000256" key="2">
    <source>
        <dbReference type="ARBA" id="ARBA00022705"/>
    </source>
</evidence>
<dbReference type="CDD" id="cd17929">
    <property type="entry name" value="DEXHc_priA"/>
    <property type="match status" value="1"/>
</dbReference>
<organism evidence="14 15">
    <name type="scientific">Anaeroglobus geminatus F0357</name>
    <dbReference type="NCBI Taxonomy" id="861450"/>
    <lineage>
        <taxon>Bacteria</taxon>
        <taxon>Bacillati</taxon>
        <taxon>Bacillota</taxon>
        <taxon>Negativicutes</taxon>
        <taxon>Veillonellales</taxon>
        <taxon>Veillonellaceae</taxon>
        <taxon>Anaeroglobus</taxon>
    </lineage>
</organism>
<evidence type="ECO:0000256" key="4">
    <source>
        <dbReference type="ARBA" id="ARBA00022741"/>
    </source>
</evidence>
<protein>
    <recommendedName>
        <fullName evidence="11">DNA 3'-5' helicase</fullName>
        <ecNumber evidence="11">5.6.2.4</ecNumber>
    </recommendedName>
</protein>
<keyword evidence="15" id="KW-1185">Reference proteome</keyword>
<dbReference type="GO" id="GO:0016787">
    <property type="term" value="F:hydrolase activity"/>
    <property type="evidence" value="ECO:0007669"/>
    <property type="project" value="UniProtKB-KW"/>
</dbReference>
<dbReference type="GO" id="GO:0043138">
    <property type="term" value="F:3'-5' DNA helicase activity"/>
    <property type="evidence" value="ECO:0007669"/>
    <property type="project" value="UniProtKB-EC"/>
</dbReference>
<dbReference type="EMBL" id="AGCJ01000023">
    <property type="protein sequence ID" value="EHM42214.1"/>
    <property type="molecule type" value="Genomic_DNA"/>
</dbReference>
<dbReference type="PATRIC" id="fig|861450.3.peg.724"/>
<evidence type="ECO:0000256" key="11">
    <source>
        <dbReference type="ARBA" id="ARBA00034808"/>
    </source>
</evidence>
<dbReference type="Pfam" id="PF17764">
    <property type="entry name" value="PriA_3primeBD"/>
    <property type="match status" value="1"/>
</dbReference>
<dbReference type="GO" id="GO:1990077">
    <property type="term" value="C:primosome complex"/>
    <property type="evidence" value="ECO:0007669"/>
    <property type="project" value="UniProtKB-KW"/>
</dbReference>
<dbReference type="InterPro" id="IPR042115">
    <property type="entry name" value="PriA_3primeBD_sf"/>
</dbReference>
<dbReference type="InterPro" id="IPR003593">
    <property type="entry name" value="AAA+_ATPase"/>
</dbReference>
<evidence type="ECO:0000256" key="12">
    <source>
        <dbReference type="ARBA" id="ARBA00048988"/>
    </source>
</evidence>
<dbReference type="Gene3D" id="3.40.1440.60">
    <property type="entry name" value="PriA, 3(prime) DNA-binding domain"/>
    <property type="match status" value="1"/>
</dbReference>
<dbReference type="GO" id="GO:0046872">
    <property type="term" value="F:metal ion binding"/>
    <property type="evidence" value="ECO:0007669"/>
    <property type="project" value="UniProtKB-KW"/>
</dbReference>
<dbReference type="SMART" id="SM00487">
    <property type="entry name" value="DEXDc"/>
    <property type="match status" value="1"/>
</dbReference>
<dbReference type="GO" id="GO:0006269">
    <property type="term" value="P:DNA replication, synthesis of primer"/>
    <property type="evidence" value="ECO:0007669"/>
    <property type="project" value="UniProtKB-KW"/>
</dbReference>
<dbReference type="Pfam" id="PF00270">
    <property type="entry name" value="DEAD"/>
    <property type="match status" value="1"/>
</dbReference>
<feature type="domain" description="Helicase ATP-binding" evidence="13">
    <location>
        <begin position="271"/>
        <end position="437"/>
    </location>
</feature>
<proteinExistence type="predicted"/>
<dbReference type="InterPro" id="IPR027417">
    <property type="entry name" value="P-loop_NTPase"/>
</dbReference>
<sequence>MIAQIIVNITAKRLQKTFTYSVPPALAETVRPGSRVLIPFGRRREEGIVIRTGDDTERTGDFELKPVEAVLSVQAGAQAEIIETALWISTYYLCSLADALRLFLVEKKGISWDYRLFKGHEDGRESPEEKKILSYLDTHPGASEKIMYKLFGPLPVEELVKRGTVRKLEILRNKVAPKTEKWLRFKRPDDGTLMRKKRQAELLLLLQGKECLSLRAVLAAGFSRDTVRNLITAGFLAVEEREKKTDYLSLAVGTDKTWRLMHEQEEAIRRVQEDRDGRTWVLHGITGSGKTEVYMQLAGEVIASAKQVLLLVPEIALTGQIVRRFTARFGEDVVVMHSKLSKGERINNRRRMANGESHICIGARSAVFTPLADLGLLIVDEAHDSSYKQDESPRYHAVAVARKRAAYYGCPVVLGSATPAISDYHKALTGEYGLLELKRRVLDHPLPEIDVVDHA</sequence>
<dbReference type="EC" id="5.6.2.4" evidence="11"/>
<dbReference type="PANTHER" id="PTHR30580:SF0">
    <property type="entry name" value="PRIMOSOMAL PROTEIN N"/>
    <property type="match status" value="1"/>
</dbReference>
<dbReference type="GO" id="GO:0006302">
    <property type="term" value="P:double-strand break repair"/>
    <property type="evidence" value="ECO:0007669"/>
    <property type="project" value="TreeGrafter"/>
</dbReference>
<dbReference type="STRING" id="861450.HMPREF0080_00759"/>
<evidence type="ECO:0000256" key="3">
    <source>
        <dbReference type="ARBA" id="ARBA00022723"/>
    </source>
</evidence>
<dbReference type="GO" id="GO:0003677">
    <property type="term" value="F:DNA binding"/>
    <property type="evidence" value="ECO:0007669"/>
    <property type="project" value="UniProtKB-KW"/>
</dbReference>
<dbReference type="GO" id="GO:0006270">
    <property type="term" value="P:DNA replication initiation"/>
    <property type="evidence" value="ECO:0007669"/>
    <property type="project" value="TreeGrafter"/>
</dbReference>
<accession>G9YGJ2</accession>
<keyword evidence="5" id="KW-0378">Hydrolase</keyword>
<name>G9YGJ2_9FIRM</name>
<keyword evidence="10" id="KW-0413">Isomerase</keyword>